<accession>A0A085NAR7</accession>
<sequence>MYNCIYNGLYRRNHSGEQYVAMSSKILSNGSSWGRSLRRHRISHKYECSSFLGVPHRSSFDRFTCAHRDSTVCAPVLGRTKLMESSTRKQTVVPSPAVSHDRSAGPDVLPYQRYQCLATTVGNGHKEGFSGFSAYAPEDPLAWVQSAAVRSSLGEQSLINFDRAVWTAYHEWVTEQ</sequence>
<proteinExistence type="predicted"/>
<reference evidence="1" key="1">
    <citation type="journal article" date="2014" name="Nat. Genet.">
        <title>Genome and transcriptome of the porcine whipworm Trichuris suis.</title>
        <authorList>
            <person name="Jex A.R."/>
            <person name="Nejsum P."/>
            <person name="Schwarz E.M."/>
            <person name="Hu L."/>
            <person name="Young N.D."/>
            <person name="Hall R.S."/>
            <person name="Korhonen P.K."/>
            <person name="Liao S."/>
            <person name="Thamsborg S."/>
            <person name="Xia J."/>
            <person name="Xu P."/>
            <person name="Wang S."/>
            <person name="Scheerlinck J.P."/>
            <person name="Hofmann A."/>
            <person name="Sternberg P.W."/>
            <person name="Wang J."/>
            <person name="Gasser R.B."/>
        </authorList>
    </citation>
    <scope>NUCLEOTIDE SEQUENCE [LARGE SCALE GENOMIC DNA]</scope>
    <source>
        <strain evidence="1">DCEP-RM93F</strain>
    </source>
</reference>
<dbReference type="EMBL" id="KL367523">
    <property type="protein sequence ID" value="KFD66563.1"/>
    <property type="molecule type" value="Genomic_DNA"/>
</dbReference>
<gene>
    <name evidence="1" type="ORF">M514_01561</name>
</gene>
<evidence type="ECO:0000313" key="1">
    <source>
        <dbReference type="EMBL" id="KFD66563.1"/>
    </source>
</evidence>
<dbReference type="AlphaFoldDB" id="A0A085NAR7"/>
<dbReference type="Proteomes" id="UP000030758">
    <property type="component" value="Unassembled WGS sequence"/>
</dbReference>
<protein>
    <submittedName>
        <fullName evidence="1">Uncharacterized protein</fullName>
    </submittedName>
</protein>
<organism evidence="1">
    <name type="scientific">Trichuris suis</name>
    <name type="common">pig whipworm</name>
    <dbReference type="NCBI Taxonomy" id="68888"/>
    <lineage>
        <taxon>Eukaryota</taxon>
        <taxon>Metazoa</taxon>
        <taxon>Ecdysozoa</taxon>
        <taxon>Nematoda</taxon>
        <taxon>Enoplea</taxon>
        <taxon>Dorylaimia</taxon>
        <taxon>Trichinellida</taxon>
        <taxon>Trichuridae</taxon>
        <taxon>Trichuris</taxon>
    </lineage>
</organism>
<name>A0A085NAR7_9BILA</name>